<dbReference type="AlphaFoldDB" id="A0A810Q7W1"/>
<name>A0A810Q7W1_9FIRM</name>
<evidence type="ECO:0000313" key="2">
    <source>
        <dbReference type="EMBL" id="BCK82725.1"/>
    </source>
</evidence>
<feature type="transmembrane region" description="Helical" evidence="1">
    <location>
        <begin position="39"/>
        <end position="57"/>
    </location>
</feature>
<dbReference type="EMBL" id="AP023420">
    <property type="protein sequence ID" value="BCK82725.1"/>
    <property type="molecule type" value="Genomic_DNA"/>
</dbReference>
<dbReference type="Proteomes" id="UP000679848">
    <property type="component" value="Chromosome"/>
</dbReference>
<organism evidence="2 3">
    <name type="scientific">Pusillibacter faecalis</name>
    <dbReference type="NCBI Taxonomy" id="2714358"/>
    <lineage>
        <taxon>Bacteria</taxon>
        <taxon>Bacillati</taxon>
        <taxon>Bacillota</taxon>
        <taxon>Clostridia</taxon>
        <taxon>Eubacteriales</taxon>
        <taxon>Oscillospiraceae</taxon>
        <taxon>Pusillibacter</taxon>
    </lineage>
</organism>
<keyword evidence="1" id="KW-0472">Membrane</keyword>
<dbReference type="RefSeq" id="WP_187028970.1">
    <property type="nucleotide sequence ID" value="NZ_AP023420.1"/>
</dbReference>
<sequence>MKQEKGSLHRAMTTFRIAYFGGIVCMVLAMLFGRLAPPVLYMLGGAGILGMIGGLIYGSQAIRCPHCGGGLTVGRLPGVPRYCPYCGEALKEE</sequence>
<keyword evidence="3" id="KW-1185">Reference proteome</keyword>
<keyword evidence="1" id="KW-1133">Transmembrane helix</keyword>
<reference evidence="2" key="1">
    <citation type="submission" date="2020-09" db="EMBL/GenBank/DDBJ databases">
        <title>New species isolated from human feces.</title>
        <authorList>
            <person name="Kitahara M."/>
            <person name="Shigeno Y."/>
            <person name="Shime M."/>
            <person name="Matsumoto Y."/>
            <person name="Nakamura S."/>
            <person name="Motooka D."/>
            <person name="Fukuoka S."/>
            <person name="Nishikawa H."/>
            <person name="Benno Y."/>
        </authorList>
    </citation>
    <scope>NUCLEOTIDE SEQUENCE</scope>
    <source>
        <strain evidence="2">MM59</strain>
    </source>
</reference>
<keyword evidence="1" id="KW-0812">Transmembrane</keyword>
<gene>
    <name evidence="2" type="ORF">MM59RIKEN_00440</name>
</gene>
<proteinExistence type="predicted"/>
<protein>
    <submittedName>
        <fullName evidence="2">Uncharacterized protein</fullName>
    </submittedName>
</protein>
<dbReference type="KEGG" id="pfaa:MM59RIKEN_00440"/>
<feature type="transmembrane region" description="Helical" evidence="1">
    <location>
        <begin position="12"/>
        <end position="33"/>
    </location>
</feature>
<evidence type="ECO:0000313" key="3">
    <source>
        <dbReference type="Proteomes" id="UP000679848"/>
    </source>
</evidence>
<accession>A0A810Q7W1</accession>
<evidence type="ECO:0000256" key="1">
    <source>
        <dbReference type="SAM" id="Phobius"/>
    </source>
</evidence>